<name>A0AB34K4P9_PRYPA</name>
<feature type="region of interest" description="Disordered" evidence="1">
    <location>
        <begin position="78"/>
        <end position="98"/>
    </location>
</feature>
<evidence type="ECO:0000313" key="2">
    <source>
        <dbReference type="EMBL" id="KAL1528162.1"/>
    </source>
</evidence>
<dbReference type="Proteomes" id="UP001515480">
    <property type="component" value="Unassembled WGS sequence"/>
</dbReference>
<protein>
    <submittedName>
        <fullName evidence="2">Uncharacterized protein</fullName>
    </submittedName>
</protein>
<feature type="region of interest" description="Disordered" evidence="1">
    <location>
        <begin position="1"/>
        <end position="25"/>
    </location>
</feature>
<proteinExistence type="predicted"/>
<gene>
    <name evidence="2" type="ORF">AB1Y20_009523</name>
</gene>
<keyword evidence="3" id="KW-1185">Reference proteome</keyword>
<accession>A0AB34K4P9</accession>
<evidence type="ECO:0000256" key="1">
    <source>
        <dbReference type="SAM" id="MobiDB-lite"/>
    </source>
</evidence>
<organism evidence="2 3">
    <name type="scientific">Prymnesium parvum</name>
    <name type="common">Toxic golden alga</name>
    <dbReference type="NCBI Taxonomy" id="97485"/>
    <lineage>
        <taxon>Eukaryota</taxon>
        <taxon>Haptista</taxon>
        <taxon>Haptophyta</taxon>
        <taxon>Prymnesiophyceae</taxon>
        <taxon>Prymnesiales</taxon>
        <taxon>Prymnesiaceae</taxon>
        <taxon>Prymnesium</taxon>
    </lineage>
</organism>
<sequence>MCARACASKLSSSGGGEHTVRVEPAPLHTLHIAHRRQRELERLHRRVDPHREETDERGRERGVQQRVVQLARAACRQRGGQRLQARHARAQHEGAGRG</sequence>
<dbReference type="AlphaFoldDB" id="A0AB34K4P9"/>
<feature type="region of interest" description="Disordered" evidence="1">
    <location>
        <begin position="40"/>
        <end position="65"/>
    </location>
</feature>
<reference evidence="2 3" key="1">
    <citation type="journal article" date="2024" name="Science">
        <title>Giant polyketide synthase enzymes in the biosynthesis of giant marine polyether toxins.</title>
        <authorList>
            <person name="Fallon T.R."/>
            <person name="Shende V.V."/>
            <person name="Wierzbicki I.H."/>
            <person name="Pendleton A.L."/>
            <person name="Watervoot N.F."/>
            <person name="Auber R.P."/>
            <person name="Gonzalez D.J."/>
            <person name="Wisecaver J.H."/>
            <person name="Moore B.S."/>
        </authorList>
    </citation>
    <scope>NUCLEOTIDE SEQUENCE [LARGE SCALE GENOMIC DNA]</scope>
    <source>
        <strain evidence="2 3">12B1</strain>
    </source>
</reference>
<dbReference type="EMBL" id="JBGBPQ010000002">
    <property type="protein sequence ID" value="KAL1528162.1"/>
    <property type="molecule type" value="Genomic_DNA"/>
</dbReference>
<evidence type="ECO:0000313" key="3">
    <source>
        <dbReference type="Proteomes" id="UP001515480"/>
    </source>
</evidence>
<feature type="compositionally biased region" description="Basic and acidic residues" evidence="1">
    <location>
        <begin position="49"/>
        <end position="63"/>
    </location>
</feature>
<comment type="caution">
    <text evidence="2">The sequence shown here is derived from an EMBL/GenBank/DDBJ whole genome shotgun (WGS) entry which is preliminary data.</text>
</comment>